<reference evidence="1 2" key="1">
    <citation type="journal article" date="2023" name="Plants (Basel)">
        <title>Bridging the Gap: Combining Genomics and Transcriptomics Approaches to Understand Stylosanthes scabra, an Orphan Legume from the Brazilian Caatinga.</title>
        <authorList>
            <person name="Ferreira-Neto J.R.C."/>
            <person name="da Silva M.D."/>
            <person name="Binneck E."/>
            <person name="de Melo N.F."/>
            <person name="da Silva R.H."/>
            <person name="de Melo A.L.T.M."/>
            <person name="Pandolfi V."/>
            <person name="Bustamante F.O."/>
            <person name="Brasileiro-Vidal A.C."/>
            <person name="Benko-Iseppon A.M."/>
        </authorList>
    </citation>
    <scope>NUCLEOTIDE SEQUENCE [LARGE SCALE GENOMIC DNA]</scope>
    <source>
        <tissue evidence="1">Leaves</tissue>
    </source>
</reference>
<evidence type="ECO:0000313" key="2">
    <source>
        <dbReference type="Proteomes" id="UP001341840"/>
    </source>
</evidence>
<gene>
    <name evidence="1" type="ORF">PIB30_006472</name>
</gene>
<sequence length="96" mass="10187">MVFLRLVAKFPCPTDAPSDVPSAEELKEDASSARNVSAEVATHTELNANPLPEGNAAGPFSQVASLEQILGIVTEAILVGVLPANAQWVFIRALRF</sequence>
<dbReference type="EMBL" id="JASCZI010151048">
    <property type="protein sequence ID" value="MED6167822.1"/>
    <property type="molecule type" value="Genomic_DNA"/>
</dbReference>
<evidence type="ECO:0000313" key="1">
    <source>
        <dbReference type="EMBL" id="MED6167822.1"/>
    </source>
</evidence>
<dbReference type="Proteomes" id="UP001341840">
    <property type="component" value="Unassembled WGS sequence"/>
</dbReference>
<keyword evidence="2" id="KW-1185">Reference proteome</keyword>
<comment type="caution">
    <text evidence="1">The sequence shown here is derived from an EMBL/GenBank/DDBJ whole genome shotgun (WGS) entry which is preliminary data.</text>
</comment>
<organism evidence="1 2">
    <name type="scientific">Stylosanthes scabra</name>
    <dbReference type="NCBI Taxonomy" id="79078"/>
    <lineage>
        <taxon>Eukaryota</taxon>
        <taxon>Viridiplantae</taxon>
        <taxon>Streptophyta</taxon>
        <taxon>Embryophyta</taxon>
        <taxon>Tracheophyta</taxon>
        <taxon>Spermatophyta</taxon>
        <taxon>Magnoliopsida</taxon>
        <taxon>eudicotyledons</taxon>
        <taxon>Gunneridae</taxon>
        <taxon>Pentapetalae</taxon>
        <taxon>rosids</taxon>
        <taxon>fabids</taxon>
        <taxon>Fabales</taxon>
        <taxon>Fabaceae</taxon>
        <taxon>Papilionoideae</taxon>
        <taxon>50 kb inversion clade</taxon>
        <taxon>dalbergioids sensu lato</taxon>
        <taxon>Dalbergieae</taxon>
        <taxon>Pterocarpus clade</taxon>
        <taxon>Stylosanthes</taxon>
    </lineage>
</organism>
<proteinExistence type="predicted"/>
<protein>
    <submittedName>
        <fullName evidence="1">Uncharacterized protein</fullName>
    </submittedName>
</protein>
<name>A0ABU6V336_9FABA</name>
<accession>A0ABU6V336</accession>